<dbReference type="GO" id="GO:0020037">
    <property type="term" value="F:heme binding"/>
    <property type="evidence" value="ECO:0007669"/>
    <property type="project" value="InterPro"/>
</dbReference>
<comment type="similarity">
    <text evidence="5">Belongs to the globin family.</text>
</comment>
<sequence>MTPEQVDVVDRTLAALRAPDAFAADFYRRLFAAAPGLRPLFPPSLEEQQRKFAAMLVEIAAGIREHDDFLERCADLGARHAGYGVRVEHYEIVGDALLAALAGAPGVHWDDEVQEAWQAAYALISDVMMGAQSAALPVSSTGQPSRPS</sequence>
<evidence type="ECO:0000256" key="5">
    <source>
        <dbReference type="RuleBase" id="RU000356"/>
    </source>
</evidence>
<organism evidence="7 8">
    <name type="scientific">Motilibacter peucedani</name>
    <dbReference type="NCBI Taxonomy" id="598650"/>
    <lineage>
        <taxon>Bacteria</taxon>
        <taxon>Bacillati</taxon>
        <taxon>Actinomycetota</taxon>
        <taxon>Actinomycetes</taxon>
        <taxon>Motilibacterales</taxon>
        <taxon>Motilibacteraceae</taxon>
        <taxon>Motilibacter</taxon>
    </lineage>
</organism>
<comment type="caution">
    <text evidence="7">The sequence shown here is derived from an EMBL/GenBank/DDBJ whole genome shotgun (WGS) entry which is preliminary data.</text>
</comment>
<gene>
    <name evidence="7" type="ORF">CLV35_2060</name>
</gene>
<keyword evidence="2 5" id="KW-0561">Oxygen transport</keyword>
<dbReference type="GO" id="GO:0046872">
    <property type="term" value="F:metal ion binding"/>
    <property type="evidence" value="ECO:0007669"/>
    <property type="project" value="UniProtKB-KW"/>
</dbReference>
<keyword evidence="5" id="KW-0813">Transport</keyword>
<dbReference type="InterPro" id="IPR000971">
    <property type="entry name" value="Globin"/>
</dbReference>
<keyword evidence="3" id="KW-0479">Metal-binding</keyword>
<dbReference type="Gene3D" id="1.10.490.10">
    <property type="entry name" value="Globins"/>
    <property type="match status" value="1"/>
</dbReference>
<dbReference type="PROSITE" id="PS01033">
    <property type="entry name" value="GLOBIN"/>
    <property type="match status" value="1"/>
</dbReference>
<dbReference type="AlphaFoldDB" id="A0A420XQU0"/>
<evidence type="ECO:0000256" key="1">
    <source>
        <dbReference type="ARBA" id="ARBA00022617"/>
    </source>
</evidence>
<reference evidence="7 8" key="1">
    <citation type="submission" date="2018-10" db="EMBL/GenBank/DDBJ databases">
        <title>Genomic Encyclopedia of Archaeal and Bacterial Type Strains, Phase II (KMG-II): from individual species to whole genera.</title>
        <authorList>
            <person name="Goeker M."/>
        </authorList>
    </citation>
    <scope>NUCLEOTIDE SEQUENCE [LARGE SCALE GENOMIC DNA]</scope>
    <source>
        <strain evidence="7 8">RP-AC37</strain>
    </source>
</reference>
<evidence type="ECO:0000313" key="7">
    <source>
        <dbReference type="EMBL" id="RKS75586.1"/>
    </source>
</evidence>
<dbReference type="Pfam" id="PF00042">
    <property type="entry name" value="Globin"/>
    <property type="match status" value="1"/>
</dbReference>
<accession>A0A420XQU0</accession>
<dbReference type="Proteomes" id="UP000281955">
    <property type="component" value="Unassembled WGS sequence"/>
</dbReference>
<dbReference type="PANTHER" id="PTHR43396">
    <property type="entry name" value="FLAVOHEMOPROTEIN"/>
    <property type="match status" value="1"/>
</dbReference>
<evidence type="ECO:0000256" key="4">
    <source>
        <dbReference type="ARBA" id="ARBA00023004"/>
    </source>
</evidence>
<evidence type="ECO:0000256" key="2">
    <source>
        <dbReference type="ARBA" id="ARBA00022621"/>
    </source>
</evidence>
<feature type="domain" description="Globin" evidence="6">
    <location>
        <begin position="1"/>
        <end position="133"/>
    </location>
</feature>
<dbReference type="InterPro" id="IPR012292">
    <property type="entry name" value="Globin/Proto"/>
</dbReference>
<dbReference type="PANTHER" id="PTHR43396:SF3">
    <property type="entry name" value="FLAVOHEMOPROTEIN"/>
    <property type="match status" value="1"/>
</dbReference>
<keyword evidence="1 5" id="KW-0349">Heme</keyword>
<dbReference type="SUPFAM" id="SSF46458">
    <property type="entry name" value="Globin-like"/>
    <property type="match status" value="1"/>
</dbReference>
<dbReference type="GO" id="GO:0019825">
    <property type="term" value="F:oxygen binding"/>
    <property type="evidence" value="ECO:0007669"/>
    <property type="project" value="InterPro"/>
</dbReference>
<dbReference type="GO" id="GO:0071949">
    <property type="term" value="F:FAD binding"/>
    <property type="evidence" value="ECO:0007669"/>
    <property type="project" value="TreeGrafter"/>
</dbReference>
<evidence type="ECO:0000259" key="6">
    <source>
        <dbReference type="PROSITE" id="PS01033"/>
    </source>
</evidence>
<dbReference type="GO" id="GO:0008941">
    <property type="term" value="F:nitric oxide dioxygenase NAD(P)H activity"/>
    <property type="evidence" value="ECO:0007669"/>
    <property type="project" value="TreeGrafter"/>
</dbReference>
<proteinExistence type="inferred from homology"/>
<dbReference type="InParanoid" id="A0A420XQU0"/>
<dbReference type="RefSeq" id="WP_183061906.1">
    <property type="nucleotide sequence ID" value="NZ_RBWV01000011.1"/>
</dbReference>
<dbReference type="EMBL" id="RBWV01000011">
    <property type="protein sequence ID" value="RKS75586.1"/>
    <property type="molecule type" value="Genomic_DNA"/>
</dbReference>
<dbReference type="GO" id="GO:0005344">
    <property type="term" value="F:oxygen carrier activity"/>
    <property type="evidence" value="ECO:0007669"/>
    <property type="project" value="UniProtKB-KW"/>
</dbReference>
<name>A0A420XQU0_9ACTN</name>
<keyword evidence="8" id="KW-1185">Reference proteome</keyword>
<protein>
    <submittedName>
        <fullName evidence="7">Hemoglobin-like flavoprotein</fullName>
    </submittedName>
</protein>
<evidence type="ECO:0000256" key="3">
    <source>
        <dbReference type="ARBA" id="ARBA00022723"/>
    </source>
</evidence>
<dbReference type="GO" id="GO:0071500">
    <property type="term" value="P:cellular response to nitrosative stress"/>
    <property type="evidence" value="ECO:0007669"/>
    <property type="project" value="TreeGrafter"/>
</dbReference>
<keyword evidence="4" id="KW-0408">Iron</keyword>
<dbReference type="InterPro" id="IPR009050">
    <property type="entry name" value="Globin-like_sf"/>
</dbReference>
<dbReference type="GO" id="GO:0046210">
    <property type="term" value="P:nitric oxide catabolic process"/>
    <property type="evidence" value="ECO:0007669"/>
    <property type="project" value="TreeGrafter"/>
</dbReference>
<evidence type="ECO:0000313" key="8">
    <source>
        <dbReference type="Proteomes" id="UP000281955"/>
    </source>
</evidence>